<dbReference type="EMBL" id="WBZC01000018">
    <property type="protein sequence ID" value="KAB3535521.1"/>
    <property type="molecule type" value="Genomic_DNA"/>
</dbReference>
<dbReference type="InterPro" id="IPR043519">
    <property type="entry name" value="NT_sf"/>
</dbReference>
<dbReference type="InterPro" id="IPR052930">
    <property type="entry name" value="TA_antitoxin_MntA"/>
</dbReference>
<dbReference type="OrthoDB" id="9803106at2"/>
<name>A0A6I0FH77_9FIRM</name>
<sequence length="96" mass="10977">MKVKDYVIEQIIKVANKYKIDKIILFGSRAKGENTNTSDYDLAVFCHQLSPTEKALFCCDLEEINTLKKIDVVFIDDNIDEKLMENILTEGVVIYG</sequence>
<evidence type="ECO:0000259" key="1">
    <source>
        <dbReference type="Pfam" id="PF18765"/>
    </source>
</evidence>
<reference evidence="2 3" key="1">
    <citation type="submission" date="2019-10" db="EMBL/GenBank/DDBJ databases">
        <title>Alkaliphilus serpentinus sp. nov. and Alkaliphilus pronyensis sp. nov., two novel anaerobic alkaliphilic species isolated from the serpentinized-hosted hydrothermal field of the Prony Bay (New Caledonia).</title>
        <authorList>
            <person name="Postec A."/>
        </authorList>
    </citation>
    <scope>NUCLEOTIDE SEQUENCE [LARGE SCALE GENOMIC DNA]</scope>
    <source>
        <strain evidence="2 3">LacV</strain>
    </source>
</reference>
<dbReference type="PANTHER" id="PTHR43852:SF3">
    <property type="entry name" value="NUCLEOTIDYLTRANSFERASE"/>
    <property type="match status" value="1"/>
</dbReference>
<dbReference type="Pfam" id="PF18765">
    <property type="entry name" value="Polbeta"/>
    <property type="match status" value="1"/>
</dbReference>
<dbReference type="Proteomes" id="UP000432715">
    <property type="component" value="Unassembled WGS sequence"/>
</dbReference>
<dbReference type="Gene3D" id="3.30.460.10">
    <property type="entry name" value="Beta Polymerase, domain 2"/>
    <property type="match status" value="1"/>
</dbReference>
<dbReference type="AlphaFoldDB" id="A0A6I0FH77"/>
<keyword evidence="2" id="KW-0808">Transferase</keyword>
<dbReference type="GO" id="GO:0016740">
    <property type="term" value="F:transferase activity"/>
    <property type="evidence" value="ECO:0007669"/>
    <property type="project" value="UniProtKB-KW"/>
</dbReference>
<proteinExistence type="predicted"/>
<accession>A0A6I0FH77</accession>
<feature type="domain" description="Polymerase beta nucleotidyltransferase" evidence="1">
    <location>
        <begin position="9"/>
        <end position="95"/>
    </location>
</feature>
<protein>
    <submittedName>
        <fullName evidence="2">Nucleotidyltransferase domain-containing protein</fullName>
    </submittedName>
</protein>
<dbReference type="PANTHER" id="PTHR43852">
    <property type="entry name" value="NUCLEOTIDYLTRANSFERASE"/>
    <property type="match status" value="1"/>
</dbReference>
<comment type="caution">
    <text evidence="2">The sequence shown here is derived from an EMBL/GenBank/DDBJ whole genome shotgun (WGS) entry which is preliminary data.</text>
</comment>
<dbReference type="InterPro" id="IPR041633">
    <property type="entry name" value="Polbeta"/>
</dbReference>
<evidence type="ECO:0000313" key="2">
    <source>
        <dbReference type="EMBL" id="KAB3535521.1"/>
    </source>
</evidence>
<keyword evidence="3" id="KW-1185">Reference proteome</keyword>
<evidence type="ECO:0000313" key="3">
    <source>
        <dbReference type="Proteomes" id="UP000432715"/>
    </source>
</evidence>
<dbReference type="SUPFAM" id="SSF81301">
    <property type="entry name" value="Nucleotidyltransferase"/>
    <property type="match status" value="1"/>
</dbReference>
<gene>
    <name evidence="2" type="ORF">F8154_06150</name>
</gene>
<dbReference type="CDD" id="cd05403">
    <property type="entry name" value="NT_KNTase_like"/>
    <property type="match status" value="1"/>
</dbReference>
<organism evidence="2 3">
    <name type="scientific">Alkaliphilus pronyensis</name>
    <dbReference type="NCBI Taxonomy" id="1482732"/>
    <lineage>
        <taxon>Bacteria</taxon>
        <taxon>Bacillati</taxon>
        <taxon>Bacillota</taxon>
        <taxon>Clostridia</taxon>
        <taxon>Peptostreptococcales</taxon>
        <taxon>Natronincolaceae</taxon>
        <taxon>Alkaliphilus</taxon>
    </lineage>
</organism>